<evidence type="ECO:0000256" key="1">
    <source>
        <dbReference type="SAM" id="MobiDB-lite"/>
    </source>
</evidence>
<dbReference type="Proteomes" id="UP000321805">
    <property type="component" value="Chromosome"/>
</dbReference>
<keyword evidence="3" id="KW-0378">Hydrolase</keyword>
<accession>A0A5B8U7S9</accession>
<dbReference type="InterPro" id="IPR036866">
    <property type="entry name" value="RibonucZ/Hydroxyglut_hydro"/>
</dbReference>
<dbReference type="EMBL" id="CP042430">
    <property type="protein sequence ID" value="QEC49070.1"/>
    <property type="molecule type" value="Genomic_DNA"/>
</dbReference>
<evidence type="ECO:0000313" key="4">
    <source>
        <dbReference type="Proteomes" id="UP000321805"/>
    </source>
</evidence>
<dbReference type="OrthoDB" id="2971563at2"/>
<feature type="region of interest" description="Disordered" evidence="1">
    <location>
        <begin position="96"/>
        <end position="117"/>
    </location>
</feature>
<feature type="domain" description="Metallo-beta-lactamase" evidence="2">
    <location>
        <begin position="16"/>
        <end position="207"/>
    </location>
</feature>
<feature type="compositionally biased region" description="Basic and acidic residues" evidence="1">
    <location>
        <begin position="96"/>
        <end position="107"/>
    </location>
</feature>
<dbReference type="InterPro" id="IPR001279">
    <property type="entry name" value="Metallo-B-lactamas"/>
</dbReference>
<name>A0A5B8U7S9_9ACTN</name>
<reference evidence="3 4" key="1">
    <citation type="journal article" date="2018" name="J. Microbiol.">
        <title>Baekduia soli gen. nov., sp. nov., a novel bacterium isolated from the soil of Baekdu Mountain and proposal of a novel family name, Baekduiaceae fam. nov.</title>
        <authorList>
            <person name="An D.S."/>
            <person name="Siddiqi M.Z."/>
            <person name="Kim K.H."/>
            <person name="Yu H.S."/>
            <person name="Im W.T."/>
        </authorList>
    </citation>
    <scope>NUCLEOTIDE SEQUENCE [LARGE SCALE GENOMIC DNA]</scope>
    <source>
        <strain evidence="3 4">BR7-21</strain>
    </source>
</reference>
<sequence>MNTNLANLTRISRLGLVNAYLVREDDGLTVVDTMLPGSQRHILAAARAIGLPITCIALTHAHGDHIGSLDALAAALPDAEVCISARDARLLAKDRTLDPGEPRDKLRGGLPGAKTRPTRTLAHGDRVGSLEVVATPGHTPGHVAFLDTRDGTLLCGDVFTTVGGVATTSQANWRFPLASMGTWNGEIDLASARALRALGPSVLAPGHGGVVASPVAAMDAAIAKAA</sequence>
<keyword evidence="4" id="KW-1185">Reference proteome</keyword>
<dbReference type="KEGG" id="bsol:FSW04_16800"/>
<dbReference type="SUPFAM" id="SSF56281">
    <property type="entry name" value="Metallo-hydrolase/oxidoreductase"/>
    <property type="match status" value="1"/>
</dbReference>
<protein>
    <submittedName>
        <fullName evidence="3">MBL fold metallo-hydrolase</fullName>
    </submittedName>
</protein>
<dbReference type="InterPro" id="IPR050855">
    <property type="entry name" value="NDM-1-like"/>
</dbReference>
<dbReference type="CDD" id="cd07721">
    <property type="entry name" value="yflN-like_MBL-fold"/>
    <property type="match status" value="1"/>
</dbReference>
<proteinExistence type="predicted"/>
<dbReference type="PANTHER" id="PTHR42951">
    <property type="entry name" value="METALLO-BETA-LACTAMASE DOMAIN-CONTAINING"/>
    <property type="match status" value="1"/>
</dbReference>
<dbReference type="SMART" id="SM00849">
    <property type="entry name" value="Lactamase_B"/>
    <property type="match status" value="1"/>
</dbReference>
<organism evidence="3 4">
    <name type="scientific">Baekduia soli</name>
    <dbReference type="NCBI Taxonomy" id="496014"/>
    <lineage>
        <taxon>Bacteria</taxon>
        <taxon>Bacillati</taxon>
        <taxon>Actinomycetota</taxon>
        <taxon>Thermoleophilia</taxon>
        <taxon>Solirubrobacterales</taxon>
        <taxon>Baekduiaceae</taxon>
        <taxon>Baekduia</taxon>
    </lineage>
</organism>
<evidence type="ECO:0000259" key="2">
    <source>
        <dbReference type="SMART" id="SM00849"/>
    </source>
</evidence>
<gene>
    <name evidence="3" type="ORF">FSW04_16800</name>
</gene>
<dbReference type="PANTHER" id="PTHR42951:SF9">
    <property type="entry name" value="METAL-DEPENDENT HYDROLASE"/>
    <property type="match status" value="1"/>
</dbReference>
<evidence type="ECO:0000313" key="3">
    <source>
        <dbReference type="EMBL" id="QEC49070.1"/>
    </source>
</evidence>
<dbReference type="Gene3D" id="3.60.15.10">
    <property type="entry name" value="Ribonuclease Z/Hydroxyacylglutathione hydrolase-like"/>
    <property type="match status" value="1"/>
</dbReference>
<dbReference type="RefSeq" id="WP_146921310.1">
    <property type="nucleotide sequence ID" value="NZ_CP042430.1"/>
</dbReference>
<dbReference type="Pfam" id="PF00753">
    <property type="entry name" value="Lactamase_B"/>
    <property type="match status" value="1"/>
</dbReference>
<dbReference type="GO" id="GO:0016787">
    <property type="term" value="F:hydrolase activity"/>
    <property type="evidence" value="ECO:0007669"/>
    <property type="project" value="UniProtKB-KW"/>
</dbReference>
<dbReference type="AlphaFoldDB" id="A0A5B8U7S9"/>